<reference evidence="2 3" key="1">
    <citation type="journal article" date="2024" name="G3 (Bethesda)">
        <title>Genome assembly of Hibiscus sabdariffa L. provides insights into metabolisms of medicinal natural products.</title>
        <authorList>
            <person name="Kim T."/>
        </authorList>
    </citation>
    <scope>NUCLEOTIDE SEQUENCE [LARGE SCALE GENOMIC DNA]</scope>
    <source>
        <strain evidence="2">TK-2024</strain>
        <tissue evidence="2">Old leaves</tissue>
    </source>
</reference>
<proteinExistence type="predicted"/>
<name>A0ABR2D2Q0_9ROSI</name>
<accession>A0ABR2D2Q0</accession>
<feature type="compositionally biased region" description="Basic and acidic residues" evidence="1">
    <location>
        <begin position="13"/>
        <end position="34"/>
    </location>
</feature>
<evidence type="ECO:0000313" key="3">
    <source>
        <dbReference type="Proteomes" id="UP001472677"/>
    </source>
</evidence>
<protein>
    <submittedName>
        <fullName evidence="2">Uncharacterized protein</fullName>
    </submittedName>
</protein>
<gene>
    <name evidence="2" type="ORF">V6N12_074870</name>
</gene>
<comment type="caution">
    <text evidence="2">The sequence shown here is derived from an EMBL/GenBank/DDBJ whole genome shotgun (WGS) entry which is preliminary data.</text>
</comment>
<organism evidence="2 3">
    <name type="scientific">Hibiscus sabdariffa</name>
    <name type="common">roselle</name>
    <dbReference type="NCBI Taxonomy" id="183260"/>
    <lineage>
        <taxon>Eukaryota</taxon>
        <taxon>Viridiplantae</taxon>
        <taxon>Streptophyta</taxon>
        <taxon>Embryophyta</taxon>
        <taxon>Tracheophyta</taxon>
        <taxon>Spermatophyta</taxon>
        <taxon>Magnoliopsida</taxon>
        <taxon>eudicotyledons</taxon>
        <taxon>Gunneridae</taxon>
        <taxon>Pentapetalae</taxon>
        <taxon>rosids</taxon>
        <taxon>malvids</taxon>
        <taxon>Malvales</taxon>
        <taxon>Malvaceae</taxon>
        <taxon>Malvoideae</taxon>
        <taxon>Hibiscus</taxon>
    </lineage>
</organism>
<dbReference type="EMBL" id="JBBPBM010000037">
    <property type="protein sequence ID" value="KAK8528340.1"/>
    <property type="molecule type" value="Genomic_DNA"/>
</dbReference>
<feature type="region of interest" description="Disordered" evidence="1">
    <location>
        <begin position="1"/>
        <end position="35"/>
    </location>
</feature>
<dbReference type="Proteomes" id="UP001472677">
    <property type="component" value="Unassembled WGS sequence"/>
</dbReference>
<evidence type="ECO:0000256" key="1">
    <source>
        <dbReference type="SAM" id="MobiDB-lite"/>
    </source>
</evidence>
<evidence type="ECO:0000313" key="2">
    <source>
        <dbReference type="EMBL" id="KAK8528340.1"/>
    </source>
</evidence>
<sequence>MVWPHQLGSQDGPLEHPQHKARGEADEGGGEKHNWLKYGGRRSLVKEKVWEGEREVEREEPTAANGG</sequence>
<keyword evidence="3" id="KW-1185">Reference proteome</keyword>